<dbReference type="InterPro" id="IPR013783">
    <property type="entry name" value="Ig-like_fold"/>
</dbReference>
<dbReference type="Gene3D" id="2.60.40.10">
    <property type="entry name" value="Immunoglobulins"/>
    <property type="match status" value="1"/>
</dbReference>
<evidence type="ECO:0000313" key="20">
    <source>
        <dbReference type="Proteomes" id="UP000009319"/>
    </source>
</evidence>
<feature type="binding site" evidence="16">
    <location>
        <begin position="320"/>
        <end position="324"/>
    </location>
    <ligand>
        <name>substrate</name>
    </ligand>
</feature>
<organism evidence="19 20">
    <name type="scientific">Rhizobium mesoamericanum STM3625</name>
    <dbReference type="NCBI Taxonomy" id="1211777"/>
    <lineage>
        <taxon>Bacteria</taxon>
        <taxon>Pseudomonadati</taxon>
        <taxon>Pseudomonadota</taxon>
        <taxon>Alphaproteobacteria</taxon>
        <taxon>Hyphomicrobiales</taxon>
        <taxon>Rhizobiaceae</taxon>
        <taxon>Rhizobium/Agrobacterium group</taxon>
        <taxon>Rhizobium</taxon>
    </lineage>
</organism>
<evidence type="ECO:0000256" key="10">
    <source>
        <dbReference type="ARBA" id="ARBA00032057"/>
    </source>
</evidence>
<comment type="similarity">
    <text evidence="3 14">Belongs to the glycosyl hydrolase 13 family.</text>
</comment>
<evidence type="ECO:0000256" key="11">
    <source>
        <dbReference type="ARBA" id="ARBA00033284"/>
    </source>
</evidence>
<dbReference type="PIRSF" id="PIRSF006337">
    <property type="entry name" value="Trehalose_TreZ"/>
    <property type="match status" value="1"/>
</dbReference>
<dbReference type="InterPro" id="IPR014756">
    <property type="entry name" value="Ig_E-set"/>
</dbReference>
<dbReference type="GO" id="GO:0005992">
    <property type="term" value="P:trehalose biosynthetic process"/>
    <property type="evidence" value="ECO:0007669"/>
    <property type="project" value="UniProtKB-UniRule"/>
</dbReference>
<feature type="binding site" evidence="16">
    <location>
        <begin position="257"/>
        <end position="262"/>
    </location>
    <ligand>
        <name>substrate</name>
    </ligand>
</feature>
<dbReference type="EC" id="3.2.1.141" evidence="4 13"/>
<dbReference type="Pfam" id="PF11941">
    <property type="entry name" value="DUF3459"/>
    <property type="match status" value="1"/>
</dbReference>
<evidence type="ECO:0000256" key="14">
    <source>
        <dbReference type="PIRNR" id="PIRNR006337"/>
    </source>
</evidence>
<evidence type="ECO:0000256" key="16">
    <source>
        <dbReference type="PIRSR" id="PIRSR006337-2"/>
    </source>
</evidence>
<evidence type="ECO:0000256" key="9">
    <source>
        <dbReference type="ARBA" id="ARBA00023295"/>
    </source>
</evidence>
<evidence type="ECO:0000259" key="18">
    <source>
        <dbReference type="SMART" id="SM00642"/>
    </source>
</evidence>
<feature type="site" description="Transition state stabilizer" evidence="17">
    <location>
        <position position="390"/>
    </location>
</feature>
<keyword evidence="20" id="KW-1185">Reference proteome</keyword>
<sequence length="591" mass="66357">MSRFSFGPVALATGIQFRLWAPHQRRVLLNLDGGGSHEMTRSPDGWHHCDVACAKAGSLYSFILDDGLIVPDPASRFQPWDVRGPSEIVDLDSFACNSDVWQGRAWEEMVFYELHIGTFTKEGTFLAAIDRLDHLKSLGITAIQIMPISDFPGRRGWGYDGVLPYAPESTYGRPEHLKMLIEAAHKRGICVFLDVVYNHFGPDGNFMPDYAPIFSDRHETPWGSGINYDGVDCEPVRRFVVENAVYWISEYRIDGLRLDAVHAMADNSGAHILHEIARRIREAAGDRNVHLVVENEANDSDLLRREDGGGACLFTAQWNDDFHHALHVAATGETFGYYADYASNPLSIGKALAEGFVFQGEHMPYRGAKRGKQSAGLPATAFVAFIQNHDQIGNRAMGDRVISSLPDEVIRAVAAVYLLSPQMPMLFMGEEWNAREPFPYFCDFNAILNEQVRHGRRAEFSRVPGFAADDLLDPTEPSTFEAAKLDWSKRDEQSGASHLEFYASLLAVRHKRIIPLLKKLGRYGGALEHREDRLVSVTWRLIDDRRLHLFSNLTNEPVRMPDDAPDGEEIFSLRAADGVIAPWSVFWRIGV</sequence>
<dbReference type="InterPro" id="IPR012768">
    <property type="entry name" value="Trehalose_TreZ"/>
</dbReference>
<comment type="pathway">
    <text evidence="2 14">Glycan biosynthesis; trehalose biosynthesis.</text>
</comment>
<feature type="domain" description="Glycosyl hydrolase family 13 catalytic" evidence="18">
    <location>
        <begin position="113"/>
        <end position="456"/>
    </location>
</feature>
<name>K0PNR3_9HYPH</name>
<evidence type="ECO:0000256" key="15">
    <source>
        <dbReference type="PIRSR" id="PIRSR006337-1"/>
    </source>
</evidence>
<evidence type="ECO:0000256" key="17">
    <source>
        <dbReference type="PIRSR" id="PIRSR006337-3"/>
    </source>
</evidence>
<dbReference type="GO" id="GO:0005737">
    <property type="term" value="C:cytoplasm"/>
    <property type="evidence" value="ECO:0007669"/>
    <property type="project" value="UniProtKB-SubCell"/>
</dbReference>
<feature type="active site" description="Proton donor" evidence="15">
    <location>
        <position position="294"/>
    </location>
</feature>
<gene>
    <name evidence="19" type="primary">treZ</name>
    <name evidence="19" type="ORF">BN77_p10109</name>
</gene>
<dbReference type="InterPro" id="IPR006047">
    <property type="entry name" value="GH13_cat_dom"/>
</dbReference>
<evidence type="ECO:0000256" key="5">
    <source>
        <dbReference type="ARBA" id="ARBA00015938"/>
    </source>
</evidence>
<comment type="subcellular location">
    <subcellularLocation>
        <location evidence="1 15">Cytoplasm</location>
    </subcellularLocation>
</comment>
<dbReference type="Proteomes" id="UP000009319">
    <property type="component" value="Unassembled WGS sequence"/>
</dbReference>
<accession>K0PNR3</accession>
<dbReference type="SUPFAM" id="SSF81296">
    <property type="entry name" value="E set domains"/>
    <property type="match status" value="1"/>
</dbReference>
<dbReference type="PANTHER" id="PTHR43651:SF11">
    <property type="entry name" value="MALTO-OLIGOSYLTREHALOSE TREHALOHYDROLASE"/>
    <property type="match status" value="1"/>
</dbReference>
<evidence type="ECO:0000256" key="13">
    <source>
        <dbReference type="NCBIfam" id="TIGR02402"/>
    </source>
</evidence>
<dbReference type="HOGENOM" id="CLU_020726_0_0_5"/>
<keyword evidence="7 14" id="KW-0378">Hydrolase</keyword>
<dbReference type="Gene3D" id="1.10.10.760">
    <property type="entry name" value="E-set domains of sugar-utilizing enzymes"/>
    <property type="match status" value="1"/>
</dbReference>
<evidence type="ECO:0000256" key="12">
    <source>
        <dbReference type="ARBA" id="ARBA00034013"/>
    </source>
</evidence>
<dbReference type="RefSeq" id="WP_007535662.1">
    <property type="nucleotide sequence ID" value="NZ_HF536773.1"/>
</dbReference>
<dbReference type="AlphaFoldDB" id="K0PNR3"/>
<reference evidence="19 20" key="1">
    <citation type="journal article" date="2013" name="Genome Announc.">
        <title>Draft Genome Sequence of Rhizobium mesoamericanum STM3625, a Nitrogen-Fixing Symbiont of Mimosa pudica Isolated in French Guiana (South America).</title>
        <authorList>
            <person name="Moulin L."/>
            <person name="Mornico D."/>
            <person name="Melkonian R."/>
            <person name="Klonowska A."/>
        </authorList>
    </citation>
    <scope>NUCLEOTIDE SEQUENCE [LARGE SCALE GENOMIC DNA]</scope>
    <source>
        <strain evidence="19 20">STM3625</strain>
    </source>
</reference>
<dbReference type="UniPathway" id="UPA00299"/>
<evidence type="ECO:0000313" key="19">
    <source>
        <dbReference type="EMBL" id="CCM78151.1"/>
    </source>
</evidence>
<evidence type="ECO:0000256" key="8">
    <source>
        <dbReference type="ARBA" id="ARBA00023277"/>
    </source>
</evidence>
<dbReference type="PANTHER" id="PTHR43651">
    <property type="entry name" value="1,4-ALPHA-GLUCAN-BRANCHING ENZYME"/>
    <property type="match status" value="1"/>
</dbReference>
<dbReference type="SMART" id="SM00642">
    <property type="entry name" value="Aamy"/>
    <property type="match status" value="1"/>
</dbReference>
<evidence type="ECO:0000256" key="4">
    <source>
        <dbReference type="ARBA" id="ARBA00012268"/>
    </source>
</evidence>
<dbReference type="SUPFAM" id="SSF51445">
    <property type="entry name" value="(Trans)glycosidases"/>
    <property type="match status" value="1"/>
</dbReference>
<dbReference type="InterPro" id="IPR017853">
    <property type="entry name" value="GH"/>
</dbReference>
<comment type="catalytic activity">
    <reaction evidence="12 14">
        <text>hydrolysis of (1-&gt;4)-alpha-D-glucosidic linkage in 4-alpha-D-[(1-&gt;4)-alpha-D-glucanosyl]n trehalose to yield trehalose and (1-&gt;4)-alpha-D-glucan.</text>
        <dbReference type="EC" id="3.2.1.141"/>
    </reaction>
</comment>
<dbReference type="CDD" id="cd02853">
    <property type="entry name" value="E_set_MTHase_like_N"/>
    <property type="match status" value="1"/>
</dbReference>
<comment type="caution">
    <text evidence="19">The sequence shown here is derived from an EMBL/GenBank/DDBJ whole genome shotgun (WGS) entry which is preliminary data.</text>
</comment>
<keyword evidence="6" id="KW-0963">Cytoplasm</keyword>
<dbReference type="Pfam" id="PF00128">
    <property type="entry name" value="Alpha-amylase"/>
    <property type="match status" value="1"/>
</dbReference>
<dbReference type="EMBL" id="CANI01000035">
    <property type="protein sequence ID" value="CCM78151.1"/>
    <property type="molecule type" value="Genomic_DNA"/>
</dbReference>
<feature type="binding site" evidence="16">
    <location>
        <begin position="389"/>
        <end position="394"/>
    </location>
    <ligand>
        <name>substrate</name>
    </ligand>
</feature>
<evidence type="ECO:0000256" key="7">
    <source>
        <dbReference type="ARBA" id="ARBA00022801"/>
    </source>
</evidence>
<dbReference type="CDD" id="cd11325">
    <property type="entry name" value="AmyAc_GTHase"/>
    <property type="match status" value="1"/>
</dbReference>
<evidence type="ECO:0000256" key="2">
    <source>
        <dbReference type="ARBA" id="ARBA00005199"/>
    </source>
</evidence>
<keyword evidence="8" id="KW-0119">Carbohydrate metabolism</keyword>
<dbReference type="InterPro" id="IPR044901">
    <property type="entry name" value="Trehalose_TreZ_E-set_sf"/>
</dbReference>
<evidence type="ECO:0000256" key="6">
    <source>
        <dbReference type="ARBA" id="ARBA00022490"/>
    </source>
</evidence>
<dbReference type="eggNOG" id="COG0296">
    <property type="taxonomic scope" value="Bacteria"/>
</dbReference>
<proteinExistence type="inferred from homology"/>
<keyword evidence="9 14" id="KW-0326">Glycosidase</keyword>
<dbReference type="Gene3D" id="3.20.20.80">
    <property type="entry name" value="Glycosidases"/>
    <property type="match status" value="1"/>
</dbReference>
<evidence type="ECO:0000256" key="3">
    <source>
        <dbReference type="ARBA" id="ARBA00008061"/>
    </source>
</evidence>
<feature type="active site" description="Nucleophile" evidence="15">
    <location>
        <position position="259"/>
    </location>
</feature>
<dbReference type="GO" id="GO:0033942">
    <property type="term" value="F:4-alpha-D-(1-&gt;4)-alpha-D-glucanotrehalose trehalohydrolase activity"/>
    <property type="evidence" value="ECO:0007669"/>
    <property type="project" value="UniProtKB-EC"/>
</dbReference>
<dbReference type="STRING" id="1211777.BN77_p10109"/>
<evidence type="ECO:0000256" key="1">
    <source>
        <dbReference type="ARBA" id="ARBA00004496"/>
    </source>
</evidence>
<dbReference type="InterPro" id="IPR022567">
    <property type="entry name" value="DUF3459"/>
</dbReference>
<protein>
    <recommendedName>
        <fullName evidence="5 13">Malto-oligosyltrehalose trehalohydrolase</fullName>
        <shortName evidence="14">MTHase</shortName>
        <ecNumber evidence="4 13">3.2.1.141</ecNumber>
    </recommendedName>
    <alternativeName>
        <fullName evidence="11 14">4-alpha-D-((1-&gt;4)-alpha-D-glucano)trehalose trehalohydrolase</fullName>
    </alternativeName>
    <alternativeName>
        <fullName evidence="10 14">Maltooligosyl trehalose trehalohydrolase</fullName>
    </alternativeName>
</protein>
<dbReference type="NCBIfam" id="TIGR02402">
    <property type="entry name" value="trehalose_TreZ"/>
    <property type="match status" value="1"/>
</dbReference>